<evidence type="ECO:0000256" key="9">
    <source>
        <dbReference type="ARBA" id="ARBA00022794"/>
    </source>
</evidence>
<keyword evidence="14" id="KW-0966">Cell projection</keyword>
<evidence type="ECO:0000313" key="16">
    <source>
        <dbReference type="EMBL" id="KAJ8359682.1"/>
    </source>
</evidence>
<keyword evidence="7" id="KW-0963">Cytoplasm</keyword>
<feature type="region of interest" description="Disordered" evidence="15">
    <location>
        <begin position="57"/>
        <end position="79"/>
    </location>
</feature>
<dbReference type="GO" id="GO:0005868">
    <property type="term" value="C:cytoplasmic dynein complex"/>
    <property type="evidence" value="ECO:0007669"/>
    <property type="project" value="InterPro"/>
</dbReference>
<keyword evidence="9" id="KW-0970">Cilium biogenesis/degradation</keyword>
<keyword evidence="17" id="KW-1185">Reference proteome</keyword>
<comment type="caution">
    <text evidence="16">The sequence shown here is derived from an EMBL/GenBank/DDBJ whole genome shotgun (WGS) entry which is preliminary data.</text>
</comment>
<gene>
    <name evidence="16" type="ORF">SKAU_G00162070</name>
</gene>
<dbReference type="PANTHER" id="PTHR13236:SF0">
    <property type="entry name" value="CYTOPLASMIC DYNEIN 2 LIGHT INTERMEDIATE CHAIN 1"/>
    <property type="match status" value="1"/>
</dbReference>
<evidence type="ECO:0000256" key="10">
    <source>
        <dbReference type="ARBA" id="ARBA00023017"/>
    </source>
</evidence>
<keyword evidence="10" id="KW-0243">Dynein</keyword>
<keyword evidence="6" id="KW-0217">Developmental protein</keyword>
<dbReference type="GO" id="GO:0005813">
    <property type="term" value="C:centrosome"/>
    <property type="evidence" value="ECO:0007669"/>
    <property type="project" value="UniProtKB-SubCell"/>
</dbReference>
<dbReference type="Proteomes" id="UP001152622">
    <property type="component" value="Chromosome 5"/>
</dbReference>
<reference evidence="16" key="1">
    <citation type="journal article" date="2023" name="Science">
        <title>Genome structures resolve the early diversification of teleost fishes.</title>
        <authorList>
            <person name="Parey E."/>
            <person name="Louis A."/>
            <person name="Montfort J."/>
            <person name="Bouchez O."/>
            <person name="Roques C."/>
            <person name="Iampietro C."/>
            <person name="Lluch J."/>
            <person name="Castinel A."/>
            <person name="Donnadieu C."/>
            <person name="Desvignes T."/>
            <person name="Floi Bucao C."/>
            <person name="Jouanno E."/>
            <person name="Wen M."/>
            <person name="Mejri S."/>
            <person name="Dirks R."/>
            <person name="Jansen H."/>
            <person name="Henkel C."/>
            <person name="Chen W.J."/>
            <person name="Zahm M."/>
            <person name="Cabau C."/>
            <person name="Klopp C."/>
            <person name="Thompson A.W."/>
            <person name="Robinson-Rechavi M."/>
            <person name="Braasch I."/>
            <person name="Lecointre G."/>
            <person name="Bobe J."/>
            <person name="Postlethwait J.H."/>
            <person name="Berthelot C."/>
            <person name="Roest Crollius H."/>
            <person name="Guiguen Y."/>
        </authorList>
    </citation>
    <scope>NUCLEOTIDE SEQUENCE</scope>
    <source>
        <strain evidence="16">WJC10195</strain>
    </source>
</reference>
<accession>A0A9Q1FJ68</accession>
<feature type="region of interest" description="Disordered" evidence="15">
    <location>
        <begin position="352"/>
        <end position="385"/>
    </location>
</feature>
<dbReference type="InterPro" id="IPR022780">
    <property type="entry name" value="Dynein_light_int_chain"/>
</dbReference>
<organism evidence="16 17">
    <name type="scientific">Synaphobranchus kaupii</name>
    <name type="common">Kaup's arrowtooth eel</name>
    <dbReference type="NCBI Taxonomy" id="118154"/>
    <lineage>
        <taxon>Eukaryota</taxon>
        <taxon>Metazoa</taxon>
        <taxon>Chordata</taxon>
        <taxon>Craniata</taxon>
        <taxon>Vertebrata</taxon>
        <taxon>Euteleostomi</taxon>
        <taxon>Actinopterygii</taxon>
        <taxon>Neopterygii</taxon>
        <taxon>Teleostei</taxon>
        <taxon>Anguilliformes</taxon>
        <taxon>Synaphobranchidae</taxon>
        <taxon>Synaphobranchus</taxon>
    </lineage>
</organism>
<dbReference type="SUPFAM" id="SSF52540">
    <property type="entry name" value="P-loop containing nucleoside triphosphate hydrolases"/>
    <property type="match status" value="1"/>
</dbReference>
<evidence type="ECO:0000256" key="12">
    <source>
        <dbReference type="ARBA" id="ARBA00023175"/>
    </source>
</evidence>
<evidence type="ECO:0000313" key="17">
    <source>
        <dbReference type="Proteomes" id="UP001152622"/>
    </source>
</evidence>
<comment type="similarity">
    <text evidence="4">Belongs to the dynein light intermediate chain family.</text>
</comment>
<evidence type="ECO:0000256" key="3">
    <source>
        <dbReference type="ARBA" id="ARBA00004430"/>
    </source>
</evidence>
<name>A0A9Q1FJ68_SYNKA</name>
<evidence type="ECO:0000256" key="1">
    <source>
        <dbReference type="ARBA" id="ARBA00004120"/>
    </source>
</evidence>
<dbReference type="GO" id="GO:0035735">
    <property type="term" value="P:intraciliary transport involved in cilium assembly"/>
    <property type="evidence" value="ECO:0007669"/>
    <property type="project" value="InterPro"/>
</dbReference>
<evidence type="ECO:0000256" key="2">
    <source>
        <dbReference type="ARBA" id="ARBA00004300"/>
    </source>
</evidence>
<dbReference type="GO" id="GO:0005874">
    <property type="term" value="C:microtubule"/>
    <property type="evidence" value="ECO:0007669"/>
    <property type="project" value="UniProtKB-KW"/>
</dbReference>
<dbReference type="GO" id="GO:0036064">
    <property type="term" value="C:ciliary basal body"/>
    <property type="evidence" value="ECO:0007669"/>
    <property type="project" value="TreeGrafter"/>
</dbReference>
<evidence type="ECO:0000256" key="6">
    <source>
        <dbReference type="ARBA" id="ARBA00022473"/>
    </source>
</evidence>
<keyword evidence="8" id="KW-0493">Microtubule</keyword>
<dbReference type="Pfam" id="PF05783">
    <property type="entry name" value="DLIC"/>
    <property type="match status" value="1"/>
</dbReference>
<dbReference type="GO" id="GO:0005930">
    <property type="term" value="C:axoneme"/>
    <property type="evidence" value="ECO:0007669"/>
    <property type="project" value="UniProtKB-SubCell"/>
</dbReference>
<dbReference type="InterPro" id="IPR027417">
    <property type="entry name" value="P-loop_NTPase"/>
</dbReference>
<keyword evidence="13" id="KW-0206">Cytoskeleton</keyword>
<keyword evidence="12" id="KW-0505">Motor protein</keyword>
<evidence type="ECO:0000256" key="11">
    <source>
        <dbReference type="ARBA" id="ARBA00023069"/>
    </source>
</evidence>
<dbReference type="EMBL" id="JAINUF010000005">
    <property type="protein sequence ID" value="KAJ8359682.1"/>
    <property type="molecule type" value="Genomic_DNA"/>
</dbReference>
<evidence type="ECO:0000256" key="8">
    <source>
        <dbReference type="ARBA" id="ARBA00022701"/>
    </source>
</evidence>
<sequence length="406" mass="44956">MAKVYNNILYPSNSGEAPCSQGACDQSISSEKCVQALCGNNVQRINDTLWELAASEVHSRESGADDDEEGDTASNPRGIGERTVFFIGSKAGGKTTIMLRCLDRDEPPKPTLALEYTFGRRARGHNTPKDIAHFWELGGGTLLSDLIQIPITAQNVRALSVVLVVDLSQPNVLWGTTERLLQVARAQVDRACSSQGPGESRLRKQPTQHRIPGTLQKDHPDRELIDPFPVPLLVIGSKFDVFQDFDSEKRKAICKTLRFLAHYHGASLIFSSSKSEGLMSKTRGFVNHLAFGTDRGKTVSTDPSKSLIIPAGMDSLSQIGSPPATDFDIGTLHARTPLDLWKKVFERIFPSESTSDPKDLKDPAKDPQYTEAKIDSMRAQRDQELEQYKRDATKWWKGMELDSQKS</sequence>
<protein>
    <recommendedName>
        <fullName evidence="5">Cytoplasmic dynein 2 light intermediate chain 1</fullName>
    </recommendedName>
</protein>
<dbReference type="GO" id="GO:0035721">
    <property type="term" value="P:intraciliary retrograde transport"/>
    <property type="evidence" value="ECO:0007669"/>
    <property type="project" value="InterPro"/>
</dbReference>
<evidence type="ECO:0000256" key="13">
    <source>
        <dbReference type="ARBA" id="ARBA00023212"/>
    </source>
</evidence>
<evidence type="ECO:0000256" key="14">
    <source>
        <dbReference type="ARBA" id="ARBA00023273"/>
    </source>
</evidence>
<feature type="region of interest" description="Disordered" evidence="15">
    <location>
        <begin position="192"/>
        <end position="215"/>
    </location>
</feature>
<dbReference type="OrthoDB" id="10263060at2759"/>
<feature type="compositionally biased region" description="Basic and acidic residues" evidence="15">
    <location>
        <begin position="355"/>
        <end position="365"/>
    </location>
</feature>
<evidence type="ECO:0000256" key="4">
    <source>
        <dbReference type="ARBA" id="ARBA00006831"/>
    </source>
</evidence>
<evidence type="ECO:0000256" key="5">
    <source>
        <dbReference type="ARBA" id="ARBA00018863"/>
    </source>
</evidence>
<dbReference type="GO" id="GO:0045504">
    <property type="term" value="F:dynein heavy chain binding"/>
    <property type="evidence" value="ECO:0007669"/>
    <property type="project" value="TreeGrafter"/>
</dbReference>
<keyword evidence="11" id="KW-0969">Cilium</keyword>
<evidence type="ECO:0000256" key="15">
    <source>
        <dbReference type="SAM" id="MobiDB-lite"/>
    </source>
</evidence>
<feature type="compositionally biased region" description="Basic and acidic residues" evidence="15">
    <location>
        <begin position="372"/>
        <end position="385"/>
    </location>
</feature>
<dbReference type="AlphaFoldDB" id="A0A9Q1FJ68"/>
<dbReference type="InterPro" id="IPR040045">
    <property type="entry name" value="DYNC2LI1"/>
</dbReference>
<evidence type="ECO:0000256" key="7">
    <source>
        <dbReference type="ARBA" id="ARBA00022490"/>
    </source>
</evidence>
<comment type="subcellular location">
    <subcellularLocation>
        <location evidence="3">Cytoplasm</location>
        <location evidence="3">Cytoskeleton</location>
        <location evidence="3">Cilium axoneme</location>
    </subcellularLocation>
    <subcellularLocation>
        <location evidence="1">Cytoplasm</location>
        <location evidence="1">Cytoskeleton</location>
        <location evidence="1">Cilium basal body</location>
    </subcellularLocation>
    <subcellularLocation>
        <location evidence="2">Cytoplasm</location>
        <location evidence="2">Cytoskeleton</location>
        <location evidence="2">Microtubule organizing center</location>
        <location evidence="2">Centrosome</location>
    </subcellularLocation>
</comment>
<proteinExistence type="inferred from homology"/>
<dbReference type="PANTHER" id="PTHR13236">
    <property type="entry name" value="DYNEIN 2 LIGHT INTERMEDIATE CHAIN, ISOFORM 2"/>
    <property type="match status" value="1"/>
</dbReference>